<reference evidence="1 2" key="1">
    <citation type="journal article" date="2019" name="Sci. Rep.">
        <title>Orb-weaving spider Araneus ventricosus genome elucidates the spidroin gene catalogue.</title>
        <authorList>
            <person name="Kono N."/>
            <person name="Nakamura H."/>
            <person name="Ohtoshi R."/>
            <person name="Moran D.A.P."/>
            <person name="Shinohara A."/>
            <person name="Yoshida Y."/>
            <person name="Fujiwara M."/>
            <person name="Mori M."/>
            <person name="Tomita M."/>
            <person name="Arakawa K."/>
        </authorList>
    </citation>
    <scope>NUCLEOTIDE SEQUENCE [LARGE SCALE GENOMIC DNA]</scope>
</reference>
<evidence type="ECO:0000313" key="2">
    <source>
        <dbReference type="Proteomes" id="UP000499080"/>
    </source>
</evidence>
<proteinExistence type="predicted"/>
<dbReference type="EMBL" id="BGPR01000951">
    <property type="protein sequence ID" value="GBM41073.1"/>
    <property type="molecule type" value="Genomic_DNA"/>
</dbReference>
<evidence type="ECO:0000313" key="1">
    <source>
        <dbReference type="EMBL" id="GBM41073.1"/>
    </source>
</evidence>
<dbReference type="Proteomes" id="UP000499080">
    <property type="component" value="Unassembled WGS sequence"/>
</dbReference>
<gene>
    <name evidence="1" type="ORF">AVEN_28848_1</name>
</gene>
<sequence>MTCVWFVTFFDNHKGLGLAQISNPALGYIMGSRKQSFHALFTVPCTKCHLPVDLNDMQPHTICLPGCSLVRS</sequence>
<comment type="caution">
    <text evidence="1">The sequence shown here is derived from an EMBL/GenBank/DDBJ whole genome shotgun (WGS) entry which is preliminary data.</text>
</comment>
<accession>A0A4Y2FIZ6</accession>
<name>A0A4Y2FIZ6_ARAVE</name>
<dbReference type="AlphaFoldDB" id="A0A4Y2FIZ6"/>
<keyword evidence="2" id="KW-1185">Reference proteome</keyword>
<organism evidence="1 2">
    <name type="scientific">Araneus ventricosus</name>
    <name type="common">Orbweaver spider</name>
    <name type="synonym">Epeira ventricosa</name>
    <dbReference type="NCBI Taxonomy" id="182803"/>
    <lineage>
        <taxon>Eukaryota</taxon>
        <taxon>Metazoa</taxon>
        <taxon>Ecdysozoa</taxon>
        <taxon>Arthropoda</taxon>
        <taxon>Chelicerata</taxon>
        <taxon>Arachnida</taxon>
        <taxon>Araneae</taxon>
        <taxon>Araneomorphae</taxon>
        <taxon>Entelegynae</taxon>
        <taxon>Araneoidea</taxon>
        <taxon>Araneidae</taxon>
        <taxon>Araneus</taxon>
    </lineage>
</organism>
<feature type="non-terminal residue" evidence="1">
    <location>
        <position position="72"/>
    </location>
</feature>
<protein>
    <submittedName>
        <fullName evidence="1">Uncharacterized protein</fullName>
    </submittedName>
</protein>